<sequence length="192" mass="21079">MNKWCATLSAVIVLACSLLVYRFVEDTSIEKQIGARSQLTLLDALYVGMFAAKKWNPEAVPLYLTSVDDDLGEASGQEGTRGRWNLQVGAPGVQRAVVAIRYGKVERIITGVGPYRPEYIVAADRVKIDSTTVADQSKRASNLKPGRGWANGYHFILQAVEGVPMITIVGRDEHNQLRQIDFDAGTGRILSE</sequence>
<dbReference type="AlphaFoldDB" id="A0AAP6ZU66"/>
<evidence type="ECO:0000313" key="1">
    <source>
        <dbReference type="EMBL" id="NOJ70233.1"/>
    </source>
</evidence>
<proteinExistence type="predicted"/>
<organism evidence="1 2">
    <name type="scientific">Paenibacillus alvei</name>
    <name type="common">Bacillus alvei</name>
    <dbReference type="NCBI Taxonomy" id="44250"/>
    <lineage>
        <taxon>Bacteria</taxon>
        <taxon>Bacillati</taxon>
        <taxon>Bacillota</taxon>
        <taxon>Bacilli</taxon>
        <taxon>Bacillales</taxon>
        <taxon>Paenibacillaceae</taxon>
        <taxon>Paenibacillus</taxon>
    </lineage>
</organism>
<reference evidence="1 2" key="1">
    <citation type="submission" date="2020-05" db="EMBL/GenBank/DDBJ databases">
        <title>Whole genome sequencing and identification of novel metabolites from Paenibacillus alvei strain JR949.</title>
        <authorList>
            <person name="Rajendhran J."/>
            <person name="Sree Pranav P."/>
            <person name="Mahalakshmi B."/>
            <person name="Karthikeyan R."/>
        </authorList>
    </citation>
    <scope>NUCLEOTIDE SEQUENCE [LARGE SCALE GENOMIC DNA]</scope>
    <source>
        <strain evidence="1 2">JR949</strain>
    </source>
</reference>
<dbReference type="RefSeq" id="WP_171415670.1">
    <property type="nucleotide sequence ID" value="NZ_JABFOR010000005.1"/>
</dbReference>
<dbReference type="Proteomes" id="UP000552038">
    <property type="component" value="Unassembled WGS sequence"/>
</dbReference>
<name>A0AAP6ZU66_PAEAL</name>
<comment type="caution">
    <text evidence="1">The sequence shown here is derived from an EMBL/GenBank/DDBJ whole genome shotgun (WGS) entry which is preliminary data.</text>
</comment>
<accession>A0AAP6ZU66</accession>
<gene>
    <name evidence="1" type="ORF">HMI46_06665</name>
</gene>
<dbReference type="EMBL" id="JABFOR010000005">
    <property type="protein sequence ID" value="NOJ70233.1"/>
    <property type="molecule type" value="Genomic_DNA"/>
</dbReference>
<evidence type="ECO:0000313" key="2">
    <source>
        <dbReference type="Proteomes" id="UP000552038"/>
    </source>
</evidence>
<dbReference type="PROSITE" id="PS51257">
    <property type="entry name" value="PROKAR_LIPOPROTEIN"/>
    <property type="match status" value="1"/>
</dbReference>
<protein>
    <submittedName>
        <fullName evidence="1">Uncharacterized protein</fullName>
    </submittedName>
</protein>